<evidence type="ECO:0000256" key="2">
    <source>
        <dbReference type="ARBA" id="ARBA00022989"/>
    </source>
</evidence>
<keyword evidence="7" id="KW-1185">Reference proteome</keyword>
<dbReference type="PROSITE" id="PS51503">
    <property type="entry name" value="HIG1"/>
    <property type="match status" value="1"/>
</dbReference>
<reference evidence="6" key="1">
    <citation type="submission" date="2020-03" db="EMBL/GenBank/DDBJ databases">
        <title>Genome of Pelagibius litoralis DSM 21314T.</title>
        <authorList>
            <person name="Wang G."/>
        </authorList>
    </citation>
    <scope>NUCLEOTIDE SEQUENCE</scope>
    <source>
        <strain evidence="6">DSM 21314</strain>
    </source>
</reference>
<dbReference type="Pfam" id="PF04588">
    <property type="entry name" value="HIG_1_N"/>
    <property type="match status" value="1"/>
</dbReference>
<keyword evidence="3 4" id="KW-0472">Membrane</keyword>
<dbReference type="NCBIfam" id="NF033233">
    <property type="entry name" value="twin_helix"/>
    <property type="match status" value="1"/>
</dbReference>
<dbReference type="InterPro" id="IPR007667">
    <property type="entry name" value="Hypoxia_induced_domain"/>
</dbReference>
<feature type="domain" description="HIG1" evidence="5">
    <location>
        <begin position="1"/>
        <end position="66"/>
    </location>
</feature>
<accession>A0A967EVB5</accession>
<evidence type="ECO:0000313" key="6">
    <source>
        <dbReference type="EMBL" id="NIA68436.1"/>
    </source>
</evidence>
<evidence type="ECO:0000256" key="4">
    <source>
        <dbReference type="SAM" id="Phobius"/>
    </source>
</evidence>
<comment type="caution">
    <text evidence="6">The sequence shown here is derived from an EMBL/GenBank/DDBJ whole genome shotgun (WGS) entry which is preliminary data.</text>
</comment>
<protein>
    <submittedName>
        <fullName evidence="6">Twin transmembrane helix small protein</fullName>
    </submittedName>
</protein>
<keyword evidence="2 4" id="KW-1133">Transmembrane helix</keyword>
<feature type="transmembrane region" description="Helical" evidence="4">
    <location>
        <begin position="46"/>
        <end position="64"/>
    </location>
</feature>
<gene>
    <name evidence="6" type="ORF">HBA54_07505</name>
</gene>
<dbReference type="AlphaFoldDB" id="A0A967EVB5"/>
<dbReference type="Gene3D" id="6.10.140.1320">
    <property type="match status" value="1"/>
</dbReference>
<dbReference type="EMBL" id="JAAQPH010000004">
    <property type="protein sequence ID" value="NIA68436.1"/>
    <property type="molecule type" value="Genomic_DNA"/>
</dbReference>
<proteinExistence type="predicted"/>
<keyword evidence="1 4" id="KW-0812">Transmembrane</keyword>
<sequence>MKTFFFVALLIAMLVTLGVLAVGMIGMARGGDFNEKYGNKLMRARVISQGVTLVIFALAVLVGLQD</sequence>
<evidence type="ECO:0000259" key="5">
    <source>
        <dbReference type="PROSITE" id="PS51503"/>
    </source>
</evidence>
<evidence type="ECO:0000313" key="7">
    <source>
        <dbReference type="Proteomes" id="UP000761264"/>
    </source>
</evidence>
<organism evidence="6 7">
    <name type="scientific">Pelagibius litoralis</name>
    <dbReference type="NCBI Taxonomy" id="374515"/>
    <lineage>
        <taxon>Bacteria</taxon>
        <taxon>Pseudomonadati</taxon>
        <taxon>Pseudomonadota</taxon>
        <taxon>Alphaproteobacteria</taxon>
        <taxon>Rhodospirillales</taxon>
        <taxon>Rhodovibrionaceae</taxon>
        <taxon>Pelagibius</taxon>
    </lineage>
</organism>
<evidence type="ECO:0000256" key="3">
    <source>
        <dbReference type="ARBA" id="ARBA00023136"/>
    </source>
</evidence>
<name>A0A967EVB5_9PROT</name>
<evidence type="ECO:0000256" key="1">
    <source>
        <dbReference type="ARBA" id="ARBA00022692"/>
    </source>
</evidence>
<dbReference type="Proteomes" id="UP000761264">
    <property type="component" value="Unassembled WGS sequence"/>
</dbReference>